<name>A0A1F6NQ85_9BACT</name>
<protein>
    <submittedName>
        <fullName evidence="1">Uncharacterized protein</fullName>
    </submittedName>
</protein>
<sequence length="124" mass="14249">MGVFLLFQYYQHGAEKLETPRVESELVGRVVFHCFVMVAQTFGDESTVTGKLTHDDLLDRRDDVFGDKGGERKSFHLFRPFHLKKEPLTKEVPNRISKSNFPTTEIFDKETLLGTPCIVVVFEL</sequence>
<reference evidence="1 2" key="1">
    <citation type="journal article" date="2016" name="Nat. Commun.">
        <title>Thousands of microbial genomes shed light on interconnected biogeochemical processes in an aquifer system.</title>
        <authorList>
            <person name="Anantharaman K."/>
            <person name="Brown C.T."/>
            <person name="Hug L.A."/>
            <person name="Sharon I."/>
            <person name="Castelle C.J."/>
            <person name="Probst A.J."/>
            <person name="Thomas B.C."/>
            <person name="Singh A."/>
            <person name="Wilkins M.J."/>
            <person name="Karaoz U."/>
            <person name="Brodie E.L."/>
            <person name="Williams K.H."/>
            <person name="Hubbard S.S."/>
            <person name="Banfield J.F."/>
        </authorList>
    </citation>
    <scope>NUCLEOTIDE SEQUENCE [LARGE SCALE GENOMIC DNA]</scope>
</reference>
<dbReference type="Proteomes" id="UP000178349">
    <property type="component" value="Unassembled WGS sequence"/>
</dbReference>
<organism evidence="1 2">
    <name type="scientific">Candidatus Magasanikbacteria bacterium RIFOXYC12_FULL_33_11</name>
    <dbReference type="NCBI Taxonomy" id="1798701"/>
    <lineage>
        <taxon>Bacteria</taxon>
        <taxon>Candidatus Magasanikiibacteriota</taxon>
    </lineage>
</organism>
<gene>
    <name evidence="1" type="ORF">A2493_02555</name>
</gene>
<accession>A0A1F6NQ85</accession>
<proteinExistence type="predicted"/>
<comment type="caution">
    <text evidence="1">The sequence shown here is derived from an EMBL/GenBank/DDBJ whole genome shotgun (WGS) entry which is preliminary data.</text>
</comment>
<dbReference type="EMBL" id="MFQW01000034">
    <property type="protein sequence ID" value="OGH85930.1"/>
    <property type="molecule type" value="Genomic_DNA"/>
</dbReference>
<dbReference type="AlphaFoldDB" id="A0A1F6NQ85"/>
<evidence type="ECO:0000313" key="1">
    <source>
        <dbReference type="EMBL" id="OGH85930.1"/>
    </source>
</evidence>
<evidence type="ECO:0000313" key="2">
    <source>
        <dbReference type="Proteomes" id="UP000178349"/>
    </source>
</evidence>